<sequence length="171" mass="19590">MQHSIFRRALIPGIRCLATNHSANNIAQLGRILYQRRSASNRANIESENDSSYEETAKGQLRDYEKWRKHFTWKRERVVQILREYALWSALGLLAYYNLTKRQEAEEYDASTFVLIDSIEEKISIRDPLNPLLAGSTREVLAPSDDAINSSGQSKQVLSPTRGNNESPVFF</sequence>
<evidence type="ECO:0000313" key="3">
    <source>
        <dbReference type="Proteomes" id="UP001140011"/>
    </source>
</evidence>
<feature type="compositionally biased region" description="Polar residues" evidence="1">
    <location>
        <begin position="147"/>
        <end position="171"/>
    </location>
</feature>
<dbReference type="OrthoDB" id="5522982at2759"/>
<reference evidence="2" key="1">
    <citation type="submission" date="2022-07" db="EMBL/GenBank/DDBJ databases">
        <title>Phylogenomic reconstructions and comparative analyses of Kickxellomycotina fungi.</title>
        <authorList>
            <person name="Reynolds N.K."/>
            <person name="Stajich J.E."/>
            <person name="Barry K."/>
            <person name="Grigoriev I.V."/>
            <person name="Crous P."/>
            <person name="Smith M.E."/>
        </authorList>
    </citation>
    <scope>NUCLEOTIDE SEQUENCE</scope>
    <source>
        <strain evidence="2">BCRC 34297</strain>
    </source>
</reference>
<gene>
    <name evidence="2" type="ORF">GGI19_006868</name>
</gene>
<dbReference type="AlphaFoldDB" id="A0A9W8GQV6"/>
<protein>
    <submittedName>
        <fullName evidence="2">Uncharacterized protein</fullName>
    </submittedName>
</protein>
<accession>A0A9W8GQV6</accession>
<evidence type="ECO:0000256" key="1">
    <source>
        <dbReference type="SAM" id="MobiDB-lite"/>
    </source>
</evidence>
<proteinExistence type="predicted"/>
<name>A0A9W8GQV6_9FUNG</name>
<dbReference type="Proteomes" id="UP001140011">
    <property type="component" value="Unassembled WGS sequence"/>
</dbReference>
<comment type="caution">
    <text evidence="2">The sequence shown here is derived from an EMBL/GenBank/DDBJ whole genome shotgun (WGS) entry which is preliminary data.</text>
</comment>
<evidence type="ECO:0000313" key="2">
    <source>
        <dbReference type="EMBL" id="KAJ2742073.1"/>
    </source>
</evidence>
<feature type="region of interest" description="Disordered" evidence="1">
    <location>
        <begin position="144"/>
        <end position="171"/>
    </location>
</feature>
<keyword evidence="3" id="KW-1185">Reference proteome</keyword>
<dbReference type="EMBL" id="JANBUH010001872">
    <property type="protein sequence ID" value="KAJ2742073.1"/>
    <property type="molecule type" value="Genomic_DNA"/>
</dbReference>
<organism evidence="2 3">
    <name type="scientific">Coemansia pectinata</name>
    <dbReference type="NCBI Taxonomy" id="1052879"/>
    <lineage>
        <taxon>Eukaryota</taxon>
        <taxon>Fungi</taxon>
        <taxon>Fungi incertae sedis</taxon>
        <taxon>Zoopagomycota</taxon>
        <taxon>Kickxellomycotina</taxon>
        <taxon>Kickxellomycetes</taxon>
        <taxon>Kickxellales</taxon>
        <taxon>Kickxellaceae</taxon>
        <taxon>Coemansia</taxon>
    </lineage>
</organism>